<proteinExistence type="predicted"/>
<evidence type="ECO:0000313" key="1">
    <source>
        <dbReference type="EMBL" id="OAY48635.1"/>
    </source>
</evidence>
<dbReference type="EMBL" id="CM004392">
    <property type="protein sequence ID" value="OAY48635.1"/>
    <property type="molecule type" value="Genomic_DNA"/>
</dbReference>
<name>A0A2C9VT78_MANES</name>
<gene>
    <name evidence="1" type="ORF">MANES_06G173500</name>
</gene>
<accession>A0A2C9VT78</accession>
<dbReference type="PROSITE" id="PS51257">
    <property type="entry name" value="PROKAR_LIPOPROTEIN"/>
    <property type="match status" value="1"/>
</dbReference>
<protein>
    <submittedName>
        <fullName evidence="1">Uncharacterized protein</fullName>
    </submittedName>
</protein>
<sequence length="56" mass="6313">MQTQNSKDINRDSDGTSIAGLTGFICGCVEAKEAEAIRLREMLRWNPQLAFGRSYY</sequence>
<organism evidence="1">
    <name type="scientific">Manihot esculenta</name>
    <name type="common">Cassava</name>
    <name type="synonym">Jatropha manihot</name>
    <dbReference type="NCBI Taxonomy" id="3983"/>
    <lineage>
        <taxon>Eukaryota</taxon>
        <taxon>Viridiplantae</taxon>
        <taxon>Streptophyta</taxon>
        <taxon>Embryophyta</taxon>
        <taxon>Tracheophyta</taxon>
        <taxon>Spermatophyta</taxon>
        <taxon>Magnoliopsida</taxon>
        <taxon>eudicotyledons</taxon>
        <taxon>Gunneridae</taxon>
        <taxon>Pentapetalae</taxon>
        <taxon>rosids</taxon>
        <taxon>fabids</taxon>
        <taxon>Malpighiales</taxon>
        <taxon>Euphorbiaceae</taxon>
        <taxon>Crotonoideae</taxon>
        <taxon>Manihoteae</taxon>
        <taxon>Manihot</taxon>
    </lineage>
</organism>
<dbReference type="AlphaFoldDB" id="A0A2C9VT78"/>
<reference evidence="1" key="1">
    <citation type="submission" date="2016-02" db="EMBL/GenBank/DDBJ databases">
        <title>WGS assembly of Manihot esculenta.</title>
        <authorList>
            <person name="Bredeson J.V."/>
            <person name="Prochnik S.E."/>
            <person name="Lyons J.B."/>
            <person name="Schmutz J."/>
            <person name="Grimwood J."/>
            <person name="Vrebalov J."/>
            <person name="Bart R.S."/>
            <person name="Amuge T."/>
            <person name="Ferguson M.E."/>
            <person name="Green R."/>
            <person name="Putnam N."/>
            <person name="Stites J."/>
            <person name="Rounsley S."/>
            <person name="Rokhsar D.S."/>
        </authorList>
    </citation>
    <scope>NUCLEOTIDE SEQUENCE [LARGE SCALE GENOMIC DNA]</scope>
    <source>
        <tissue evidence="1">Leaf</tissue>
    </source>
</reference>